<dbReference type="EMBL" id="QNRH01000010">
    <property type="protein sequence ID" value="RBO91067.1"/>
    <property type="molecule type" value="Genomic_DNA"/>
</dbReference>
<comment type="caution">
    <text evidence="1">The sequence shown here is derived from an EMBL/GenBank/DDBJ whole genome shotgun (WGS) entry which is preliminary data.</text>
</comment>
<dbReference type="InterPro" id="IPR008711">
    <property type="entry name" value="Recombinase_NinB"/>
</dbReference>
<evidence type="ECO:0000313" key="2">
    <source>
        <dbReference type="Proteomes" id="UP000252893"/>
    </source>
</evidence>
<dbReference type="Pfam" id="PF05772">
    <property type="entry name" value="NinB"/>
    <property type="match status" value="1"/>
</dbReference>
<gene>
    <name evidence="1" type="ORF">DFR47_11064</name>
</gene>
<evidence type="ECO:0000313" key="1">
    <source>
        <dbReference type="EMBL" id="RBO91067.1"/>
    </source>
</evidence>
<dbReference type="Proteomes" id="UP000252893">
    <property type="component" value="Unassembled WGS sequence"/>
</dbReference>
<protein>
    <submittedName>
        <fullName evidence="1">NinB protein</fullName>
    </submittedName>
</protein>
<dbReference type="Gene3D" id="1.10.3790.10">
    <property type="entry name" value="NinB"/>
    <property type="match status" value="1"/>
</dbReference>
<dbReference type="OrthoDB" id="7210800at2"/>
<dbReference type="SUPFAM" id="SSF103370">
    <property type="entry name" value="NinB"/>
    <property type="match status" value="1"/>
</dbReference>
<dbReference type="AlphaFoldDB" id="A0A366DLV0"/>
<sequence length="131" mass="15282">MSRWTLILHNDLTVQKAINWLRKAPRGMRIEFKMPKRTTPQNDRMWAMLTDIAAEMRKRGTDYTTDEWKVIFMHACGREMRLLPALDGHGFIPYGQSSSDLSKQEMTDLIEFMSAWGAEKSVVFNDERRAA</sequence>
<dbReference type="InterPro" id="IPR036619">
    <property type="entry name" value="NinB_sf"/>
</dbReference>
<organism evidence="1 2">
    <name type="scientific">Pseudochrobactrum asaccharolyticum</name>
    <dbReference type="NCBI Taxonomy" id="354351"/>
    <lineage>
        <taxon>Bacteria</taxon>
        <taxon>Pseudomonadati</taxon>
        <taxon>Pseudomonadota</taxon>
        <taxon>Alphaproteobacteria</taxon>
        <taxon>Hyphomicrobiales</taxon>
        <taxon>Brucellaceae</taxon>
        <taxon>Pseudochrobactrum</taxon>
    </lineage>
</organism>
<dbReference type="RefSeq" id="WP_113946022.1">
    <property type="nucleotide sequence ID" value="NZ_JBHEEG010000011.1"/>
</dbReference>
<proteinExistence type="predicted"/>
<reference evidence="1 2" key="1">
    <citation type="submission" date="2018-06" db="EMBL/GenBank/DDBJ databases">
        <title>Genomic Encyclopedia of Type Strains, Phase IV (KMG-IV): sequencing the most valuable type-strain genomes for metagenomic binning, comparative biology and taxonomic classification.</title>
        <authorList>
            <person name="Goeker M."/>
        </authorList>
    </citation>
    <scope>NUCLEOTIDE SEQUENCE [LARGE SCALE GENOMIC DNA]</scope>
    <source>
        <strain evidence="1 2">DSM 25619</strain>
    </source>
</reference>
<accession>A0A366DLV0</accession>
<name>A0A366DLV0_9HYPH</name>
<keyword evidence="2" id="KW-1185">Reference proteome</keyword>